<proteinExistence type="predicted"/>
<reference evidence="1 2" key="1">
    <citation type="submission" date="2016-11" db="EMBL/GenBank/DDBJ databases">
        <authorList>
            <person name="Jaros S."/>
            <person name="Januszkiewicz K."/>
            <person name="Wedrychowicz H."/>
        </authorList>
    </citation>
    <scope>NUCLEOTIDE SEQUENCE [LARGE SCALE GENOMIC DNA]</scope>
    <source>
        <strain evidence="1 2">DSM 19436</strain>
    </source>
</reference>
<name>A0A1M5PQL2_9HYPH</name>
<dbReference type="OrthoDB" id="7306418at2"/>
<organism evidence="1 2">
    <name type="scientific">Kaistia soli DSM 19436</name>
    <dbReference type="NCBI Taxonomy" id="1122133"/>
    <lineage>
        <taxon>Bacteria</taxon>
        <taxon>Pseudomonadati</taxon>
        <taxon>Pseudomonadota</taxon>
        <taxon>Alphaproteobacteria</taxon>
        <taxon>Hyphomicrobiales</taxon>
        <taxon>Kaistiaceae</taxon>
        <taxon>Kaistia</taxon>
    </lineage>
</organism>
<evidence type="ECO:0000313" key="1">
    <source>
        <dbReference type="EMBL" id="SHH03926.1"/>
    </source>
</evidence>
<dbReference type="AlphaFoldDB" id="A0A1M5PQL2"/>
<dbReference type="EMBL" id="FQUP01000012">
    <property type="protein sequence ID" value="SHH03926.1"/>
    <property type="molecule type" value="Genomic_DNA"/>
</dbReference>
<dbReference type="STRING" id="1122133.SAMN02745157_0209"/>
<gene>
    <name evidence="1" type="ORF">SAMN02745157_0209</name>
</gene>
<dbReference type="RefSeq" id="WP_073058709.1">
    <property type="nucleotide sequence ID" value="NZ_FQUP01000012.1"/>
</dbReference>
<dbReference type="Proteomes" id="UP000184485">
    <property type="component" value="Unassembled WGS sequence"/>
</dbReference>
<accession>A0A1M5PQL2</accession>
<keyword evidence="2" id="KW-1185">Reference proteome</keyword>
<evidence type="ECO:0000313" key="2">
    <source>
        <dbReference type="Proteomes" id="UP000184485"/>
    </source>
</evidence>
<sequence>MLRLADDIVISIGPGVPIRLRASLRAAIRLERIGFSRLASAIVEGNVTLIKAIIVEGAEDDPSDLLDELDFGPLGKTLRSLQEPLLRFLLILSGVDPDESQRPPQATPAITAKPFSLAKHYRRLYGACIVTFHWTPDQVLDATLAELDVALNAHIHALTVAEALSKELPPPAHPDDQDLQQLYHLEPTVDPVTGMDVEFDRAGLHALKAKLGA</sequence>
<protein>
    <submittedName>
        <fullName evidence="1">Uncharacterized protein</fullName>
    </submittedName>
</protein>